<name>A0A5C3PWE4_9APHY</name>
<sequence length="301" mass="34229">MTLTAEGRHDRDALSYFSKWQHHGGYYRHNLCLCLCFAHLIFPFVHPSIDSATMDDSFLPIELCERIIDFAGVSNRNDGTVDYPTLRACALVCCAWLPRARCNILHRVVLRTSTHLERFLSCTSAVARTATGIQRHVRELELGLLRWEQSDPAWMGLKEQPSLAALLYARLPGIDTLVLSRVQWVYPRKHLRVLMSQFRAVTTLELYYVRFPSPGDLAQVLWSLPQLAELRCLAVYLVHAQYPAAMTQHRFSRSQPQTLQVLKLNGCSKAGAFILHCMAPSAQWLTNLSLRGSFVSWTDGE</sequence>
<dbReference type="SUPFAM" id="SSF52047">
    <property type="entry name" value="RNI-like"/>
    <property type="match status" value="1"/>
</dbReference>
<dbReference type="AlphaFoldDB" id="A0A5C3PWE4"/>
<protein>
    <recommendedName>
        <fullName evidence="3">F-box domain-containing protein</fullName>
    </recommendedName>
</protein>
<dbReference type="EMBL" id="ML211047">
    <property type="protein sequence ID" value="TFK90403.1"/>
    <property type="molecule type" value="Genomic_DNA"/>
</dbReference>
<keyword evidence="2" id="KW-1185">Reference proteome</keyword>
<organism evidence="1 2">
    <name type="scientific">Polyporus arcularius HHB13444</name>
    <dbReference type="NCBI Taxonomy" id="1314778"/>
    <lineage>
        <taxon>Eukaryota</taxon>
        <taxon>Fungi</taxon>
        <taxon>Dikarya</taxon>
        <taxon>Basidiomycota</taxon>
        <taxon>Agaricomycotina</taxon>
        <taxon>Agaricomycetes</taxon>
        <taxon>Polyporales</taxon>
        <taxon>Polyporaceae</taxon>
        <taxon>Polyporus</taxon>
    </lineage>
</organism>
<evidence type="ECO:0000313" key="1">
    <source>
        <dbReference type="EMBL" id="TFK90403.1"/>
    </source>
</evidence>
<accession>A0A5C3PWE4</accession>
<evidence type="ECO:0000313" key="2">
    <source>
        <dbReference type="Proteomes" id="UP000308197"/>
    </source>
</evidence>
<evidence type="ECO:0008006" key="3">
    <source>
        <dbReference type="Google" id="ProtNLM"/>
    </source>
</evidence>
<reference evidence="1 2" key="1">
    <citation type="journal article" date="2019" name="Nat. Ecol. Evol.">
        <title>Megaphylogeny resolves global patterns of mushroom evolution.</title>
        <authorList>
            <person name="Varga T."/>
            <person name="Krizsan K."/>
            <person name="Foldi C."/>
            <person name="Dima B."/>
            <person name="Sanchez-Garcia M."/>
            <person name="Sanchez-Ramirez S."/>
            <person name="Szollosi G.J."/>
            <person name="Szarkandi J.G."/>
            <person name="Papp V."/>
            <person name="Albert L."/>
            <person name="Andreopoulos W."/>
            <person name="Angelini C."/>
            <person name="Antonin V."/>
            <person name="Barry K.W."/>
            <person name="Bougher N.L."/>
            <person name="Buchanan P."/>
            <person name="Buyck B."/>
            <person name="Bense V."/>
            <person name="Catcheside P."/>
            <person name="Chovatia M."/>
            <person name="Cooper J."/>
            <person name="Damon W."/>
            <person name="Desjardin D."/>
            <person name="Finy P."/>
            <person name="Geml J."/>
            <person name="Haridas S."/>
            <person name="Hughes K."/>
            <person name="Justo A."/>
            <person name="Karasinski D."/>
            <person name="Kautmanova I."/>
            <person name="Kiss B."/>
            <person name="Kocsube S."/>
            <person name="Kotiranta H."/>
            <person name="LaButti K.M."/>
            <person name="Lechner B.E."/>
            <person name="Liimatainen K."/>
            <person name="Lipzen A."/>
            <person name="Lukacs Z."/>
            <person name="Mihaltcheva S."/>
            <person name="Morgado L.N."/>
            <person name="Niskanen T."/>
            <person name="Noordeloos M.E."/>
            <person name="Ohm R.A."/>
            <person name="Ortiz-Santana B."/>
            <person name="Ovrebo C."/>
            <person name="Racz N."/>
            <person name="Riley R."/>
            <person name="Savchenko A."/>
            <person name="Shiryaev A."/>
            <person name="Soop K."/>
            <person name="Spirin V."/>
            <person name="Szebenyi C."/>
            <person name="Tomsovsky M."/>
            <person name="Tulloss R.E."/>
            <person name="Uehling J."/>
            <person name="Grigoriev I.V."/>
            <person name="Vagvolgyi C."/>
            <person name="Papp T."/>
            <person name="Martin F.M."/>
            <person name="Miettinen O."/>
            <person name="Hibbett D.S."/>
            <person name="Nagy L.G."/>
        </authorList>
    </citation>
    <scope>NUCLEOTIDE SEQUENCE [LARGE SCALE GENOMIC DNA]</scope>
    <source>
        <strain evidence="1 2">HHB13444</strain>
    </source>
</reference>
<gene>
    <name evidence="1" type="ORF">K466DRAFT_388817</name>
</gene>
<dbReference type="Proteomes" id="UP000308197">
    <property type="component" value="Unassembled WGS sequence"/>
</dbReference>
<dbReference type="InParanoid" id="A0A5C3PWE4"/>
<proteinExistence type="predicted"/>